<sequence length="176" mass="18560">MTARPRRGKTGPMAERTTDPIRPTDDDARALAQGLMRDAAFGALGTLRDGAPLVTRIALFCPEDGVPVTLVSRLSAHTGALLEGARVSLLLGEPGAKGDPLTHPRLSMQALADPVTRNDARFEALAGAYVAARPKSKLYIGFADFLLVRFPPEGALLNGGFGAAFRLTAEDLLPEG</sequence>
<gene>
    <name evidence="2" type="ORF">SAMN06297129_1613</name>
</gene>
<organism evidence="2 3">
    <name type="scientific">Pseudooceanicola antarcticus</name>
    <dbReference type="NCBI Taxonomy" id="1247613"/>
    <lineage>
        <taxon>Bacteria</taxon>
        <taxon>Pseudomonadati</taxon>
        <taxon>Pseudomonadota</taxon>
        <taxon>Alphaproteobacteria</taxon>
        <taxon>Rhodobacterales</taxon>
        <taxon>Paracoccaceae</taxon>
        <taxon>Pseudooceanicola</taxon>
    </lineage>
</organism>
<dbReference type="EMBL" id="OBEA01000003">
    <property type="protein sequence ID" value="SNY49832.1"/>
    <property type="molecule type" value="Genomic_DNA"/>
</dbReference>
<feature type="region of interest" description="Disordered" evidence="1">
    <location>
        <begin position="1"/>
        <end position="25"/>
    </location>
</feature>
<dbReference type="Gene3D" id="2.30.110.10">
    <property type="entry name" value="Electron Transport, Fmn-binding Protein, Chain A"/>
    <property type="match status" value="1"/>
</dbReference>
<dbReference type="InterPro" id="IPR012349">
    <property type="entry name" value="Split_barrel_FMN-bd"/>
</dbReference>
<evidence type="ECO:0000256" key="1">
    <source>
        <dbReference type="SAM" id="MobiDB-lite"/>
    </source>
</evidence>
<feature type="compositionally biased region" description="Basic and acidic residues" evidence="1">
    <location>
        <begin position="16"/>
        <end position="25"/>
    </location>
</feature>
<evidence type="ECO:0000313" key="3">
    <source>
        <dbReference type="Proteomes" id="UP000231655"/>
    </source>
</evidence>
<dbReference type="AlphaFoldDB" id="A0A285IPC9"/>
<dbReference type="Proteomes" id="UP000231655">
    <property type="component" value="Unassembled WGS sequence"/>
</dbReference>
<evidence type="ECO:0000313" key="2">
    <source>
        <dbReference type="EMBL" id="SNY49832.1"/>
    </source>
</evidence>
<name>A0A285IPC9_9RHOB</name>
<accession>A0A285IPC9</accession>
<proteinExistence type="predicted"/>
<dbReference type="SUPFAM" id="SSF50475">
    <property type="entry name" value="FMN-binding split barrel"/>
    <property type="match status" value="1"/>
</dbReference>
<reference evidence="2 3" key="1">
    <citation type="submission" date="2017-09" db="EMBL/GenBank/DDBJ databases">
        <authorList>
            <person name="Ehlers B."/>
            <person name="Leendertz F.H."/>
        </authorList>
    </citation>
    <scope>NUCLEOTIDE SEQUENCE [LARGE SCALE GENOMIC DNA]</scope>
    <source>
        <strain evidence="2 3">CGMCC 1.12662</strain>
    </source>
</reference>
<protein>
    <submittedName>
        <fullName evidence="2">Uncharacterized protein</fullName>
    </submittedName>
</protein>